<dbReference type="SUPFAM" id="SSF57701">
    <property type="entry name" value="Zn2/Cys6 DNA-binding domain"/>
    <property type="match status" value="1"/>
</dbReference>
<evidence type="ECO:0000259" key="2">
    <source>
        <dbReference type="PROSITE" id="PS50048"/>
    </source>
</evidence>
<dbReference type="PROSITE" id="PS50048">
    <property type="entry name" value="ZN2_CY6_FUNGAL_2"/>
    <property type="match status" value="1"/>
</dbReference>
<dbReference type="InterPro" id="IPR001138">
    <property type="entry name" value="Zn2Cys6_DnaBD"/>
</dbReference>
<dbReference type="GO" id="GO:0000981">
    <property type="term" value="F:DNA-binding transcription factor activity, RNA polymerase II-specific"/>
    <property type="evidence" value="ECO:0007669"/>
    <property type="project" value="InterPro"/>
</dbReference>
<dbReference type="InterPro" id="IPR036864">
    <property type="entry name" value="Zn2-C6_fun-type_DNA-bd_sf"/>
</dbReference>
<dbReference type="PROSITE" id="PS00463">
    <property type="entry name" value="ZN2_CY6_FUNGAL_1"/>
    <property type="match status" value="1"/>
</dbReference>
<dbReference type="CDD" id="cd00067">
    <property type="entry name" value="GAL4"/>
    <property type="match status" value="1"/>
</dbReference>
<dbReference type="SMART" id="SM00066">
    <property type="entry name" value="GAL4"/>
    <property type="match status" value="1"/>
</dbReference>
<dbReference type="Pfam" id="PF00172">
    <property type="entry name" value="Zn_clus"/>
    <property type="match status" value="1"/>
</dbReference>
<gene>
    <name evidence="3" type="ORF">BS47DRAFT_1346974</name>
</gene>
<keyword evidence="4" id="KW-1185">Reference proteome</keyword>
<accession>A0A9P6DU44</accession>
<proteinExistence type="predicted"/>
<dbReference type="AlphaFoldDB" id="A0A9P6DU44"/>
<feature type="region of interest" description="Disordered" evidence="1">
    <location>
        <begin position="1"/>
        <end position="23"/>
    </location>
</feature>
<name>A0A9P6DU44_9AGAM</name>
<dbReference type="EMBL" id="MU129003">
    <property type="protein sequence ID" value="KAF9511254.1"/>
    <property type="molecule type" value="Genomic_DNA"/>
</dbReference>
<protein>
    <recommendedName>
        <fullName evidence="2">Zn(2)-C6 fungal-type domain-containing protein</fullName>
    </recommendedName>
</protein>
<evidence type="ECO:0000313" key="4">
    <source>
        <dbReference type="Proteomes" id="UP000886523"/>
    </source>
</evidence>
<sequence>MPLSTPQSQRHLSALSSRPTPYMAQRRITRSRHGCLTCRIRRKKCNEPADQTVCDTCQRLKIECLGYAPRPPEWLTVRLLSR</sequence>
<dbReference type="OrthoDB" id="5419315at2759"/>
<dbReference type="GO" id="GO:0008270">
    <property type="term" value="F:zinc ion binding"/>
    <property type="evidence" value="ECO:0007669"/>
    <property type="project" value="InterPro"/>
</dbReference>
<dbReference type="Gene3D" id="4.10.240.10">
    <property type="entry name" value="Zn(2)-C6 fungal-type DNA-binding domain"/>
    <property type="match status" value="1"/>
</dbReference>
<feature type="compositionally biased region" description="Polar residues" evidence="1">
    <location>
        <begin position="1"/>
        <end position="19"/>
    </location>
</feature>
<dbReference type="Proteomes" id="UP000886523">
    <property type="component" value="Unassembled WGS sequence"/>
</dbReference>
<comment type="caution">
    <text evidence="3">The sequence shown here is derived from an EMBL/GenBank/DDBJ whole genome shotgun (WGS) entry which is preliminary data.</text>
</comment>
<reference evidence="3" key="1">
    <citation type="journal article" date="2020" name="Nat. Commun.">
        <title>Large-scale genome sequencing of mycorrhizal fungi provides insights into the early evolution of symbiotic traits.</title>
        <authorList>
            <person name="Miyauchi S."/>
            <person name="Kiss E."/>
            <person name="Kuo A."/>
            <person name="Drula E."/>
            <person name="Kohler A."/>
            <person name="Sanchez-Garcia M."/>
            <person name="Morin E."/>
            <person name="Andreopoulos B."/>
            <person name="Barry K.W."/>
            <person name="Bonito G."/>
            <person name="Buee M."/>
            <person name="Carver A."/>
            <person name="Chen C."/>
            <person name="Cichocki N."/>
            <person name="Clum A."/>
            <person name="Culley D."/>
            <person name="Crous P.W."/>
            <person name="Fauchery L."/>
            <person name="Girlanda M."/>
            <person name="Hayes R.D."/>
            <person name="Keri Z."/>
            <person name="LaButti K."/>
            <person name="Lipzen A."/>
            <person name="Lombard V."/>
            <person name="Magnuson J."/>
            <person name="Maillard F."/>
            <person name="Murat C."/>
            <person name="Nolan M."/>
            <person name="Ohm R.A."/>
            <person name="Pangilinan J."/>
            <person name="Pereira M.F."/>
            <person name="Perotto S."/>
            <person name="Peter M."/>
            <person name="Pfister S."/>
            <person name="Riley R."/>
            <person name="Sitrit Y."/>
            <person name="Stielow J.B."/>
            <person name="Szollosi G."/>
            <person name="Zifcakova L."/>
            <person name="Stursova M."/>
            <person name="Spatafora J.W."/>
            <person name="Tedersoo L."/>
            <person name="Vaario L.M."/>
            <person name="Yamada A."/>
            <person name="Yan M."/>
            <person name="Wang P."/>
            <person name="Xu J."/>
            <person name="Bruns T."/>
            <person name="Baldrian P."/>
            <person name="Vilgalys R."/>
            <person name="Dunand C."/>
            <person name="Henrissat B."/>
            <person name="Grigoriev I.V."/>
            <person name="Hibbett D."/>
            <person name="Nagy L.G."/>
            <person name="Martin F.M."/>
        </authorList>
    </citation>
    <scope>NUCLEOTIDE SEQUENCE</scope>
    <source>
        <strain evidence="3">UP504</strain>
    </source>
</reference>
<evidence type="ECO:0000313" key="3">
    <source>
        <dbReference type="EMBL" id="KAF9511254.1"/>
    </source>
</evidence>
<organism evidence="3 4">
    <name type="scientific">Hydnum rufescens UP504</name>
    <dbReference type="NCBI Taxonomy" id="1448309"/>
    <lineage>
        <taxon>Eukaryota</taxon>
        <taxon>Fungi</taxon>
        <taxon>Dikarya</taxon>
        <taxon>Basidiomycota</taxon>
        <taxon>Agaricomycotina</taxon>
        <taxon>Agaricomycetes</taxon>
        <taxon>Cantharellales</taxon>
        <taxon>Hydnaceae</taxon>
        <taxon>Hydnum</taxon>
    </lineage>
</organism>
<feature type="domain" description="Zn(2)-C6 fungal-type" evidence="2">
    <location>
        <begin position="34"/>
        <end position="64"/>
    </location>
</feature>
<evidence type="ECO:0000256" key="1">
    <source>
        <dbReference type="SAM" id="MobiDB-lite"/>
    </source>
</evidence>